<reference evidence="10 11" key="1">
    <citation type="submission" date="2018-08" db="EMBL/GenBank/DDBJ databases">
        <title>A genome reference for cultivated species of the human gut microbiota.</title>
        <authorList>
            <person name="Zou Y."/>
            <person name="Xue W."/>
            <person name="Luo G."/>
        </authorList>
    </citation>
    <scope>NUCLEOTIDE SEQUENCE [LARGE SCALE GENOMIC DNA]</scope>
    <source>
        <strain evidence="8 11">AF14-18</strain>
        <strain evidence="9 10">AM35-14</strain>
    </source>
</reference>
<dbReference type="Pfam" id="PF07690">
    <property type="entry name" value="MFS_1"/>
    <property type="match status" value="1"/>
</dbReference>
<evidence type="ECO:0000313" key="10">
    <source>
        <dbReference type="Proteomes" id="UP000283975"/>
    </source>
</evidence>
<evidence type="ECO:0000313" key="11">
    <source>
        <dbReference type="Proteomes" id="UP000284543"/>
    </source>
</evidence>
<dbReference type="SUPFAM" id="SSF103473">
    <property type="entry name" value="MFS general substrate transporter"/>
    <property type="match status" value="1"/>
</dbReference>
<protein>
    <submittedName>
        <fullName evidence="9">MFS transporter</fullName>
    </submittedName>
</protein>
<feature type="transmembrane region" description="Helical" evidence="6">
    <location>
        <begin position="388"/>
        <end position="413"/>
    </location>
</feature>
<feature type="transmembrane region" description="Helical" evidence="6">
    <location>
        <begin position="271"/>
        <end position="288"/>
    </location>
</feature>
<evidence type="ECO:0000256" key="6">
    <source>
        <dbReference type="SAM" id="Phobius"/>
    </source>
</evidence>
<dbReference type="Proteomes" id="UP000284543">
    <property type="component" value="Unassembled WGS sequence"/>
</dbReference>
<evidence type="ECO:0000313" key="8">
    <source>
        <dbReference type="EMBL" id="RGV76732.1"/>
    </source>
</evidence>
<dbReference type="EMBL" id="QSHZ01000009">
    <property type="protein sequence ID" value="RHC56371.1"/>
    <property type="molecule type" value="Genomic_DNA"/>
</dbReference>
<dbReference type="Gene3D" id="1.20.1250.20">
    <property type="entry name" value="MFS general substrate transporter like domains"/>
    <property type="match status" value="2"/>
</dbReference>
<feature type="transmembrane region" description="Helical" evidence="6">
    <location>
        <begin position="171"/>
        <end position="190"/>
    </location>
</feature>
<dbReference type="PANTHER" id="PTHR11360:SF284">
    <property type="entry name" value="EG:103B4.3 PROTEIN-RELATED"/>
    <property type="match status" value="1"/>
</dbReference>
<accession>A0A414AWS1</accession>
<comment type="caution">
    <text evidence="9">The sequence shown here is derived from an EMBL/GenBank/DDBJ whole genome shotgun (WGS) entry which is preliminary data.</text>
</comment>
<sequence>MDAVKEKRYYGWYMVMVSAIIYALVYSTTSTGSVFTISITQEQGFSRSLWSSKSIFTCIGSLISCYMSGRLIQRFGLKRIMLISTAGVASTFFIPLMFTDIRQYYVLSVYSSATWCAATIMSVPILINRWFGPKKKGIAISLALAGSGVGSMLMSPLLSYLCENYGWRKTYIFEGVMLLVVMLPLIYFTVVERPQEKGYTERLGEKESTGSGASAGKTVLTGVPYKEGIKSIVFFTVVMGIMLIQICNASVTNHRTPYLTDLFNGNAVKAASISGIAIGSLTIGKIVLGSLCDKIGVKKGLLLGMTSYFCCLLMLFLSIYSTNFIYLYLMFFCIGGSVGTIVTPLIVSTVFGDKDYGRYLGTIQSITAFGTPIGNMFSAYVFDKTGGYSGAWMVVSTAALIAIPMIFISIVIANRKRAKLPVSMKEATV</sequence>
<feature type="transmembrane region" description="Helical" evidence="6">
    <location>
        <begin position="139"/>
        <end position="159"/>
    </location>
</feature>
<evidence type="ECO:0000256" key="4">
    <source>
        <dbReference type="ARBA" id="ARBA00022989"/>
    </source>
</evidence>
<feature type="domain" description="Major facilitator superfamily (MFS) profile" evidence="7">
    <location>
        <begin position="11"/>
        <end position="416"/>
    </location>
</feature>
<evidence type="ECO:0000256" key="1">
    <source>
        <dbReference type="ARBA" id="ARBA00004651"/>
    </source>
</evidence>
<proteinExistence type="predicted"/>
<dbReference type="GO" id="GO:0022857">
    <property type="term" value="F:transmembrane transporter activity"/>
    <property type="evidence" value="ECO:0007669"/>
    <property type="project" value="InterPro"/>
</dbReference>
<feature type="transmembrane region" description="Helical" evidence="6">
    <location>
        <begin position="80"/>
        <end position="98"/>
    </location>
</feature>
<dbReference type="Proteomes" id="UP000283975">
    <property type="component" value="Unassembled WGS sequence"/>
</dbReference>
<dbReference type="InterPro" id="IPR011701">
    <property type="entry name" value="MFS"/>
</dbReference>
<feature type="transmembrane region" description="Helical" evidence="6">
    <location>
        <begin position="232"/>
        <end position="251"/>
    </location>
</feature>
<dbReference type="KEGG" id="cbol:CGC65_23195"/>
<comment type="subcellular location">
    <subcellularLocation>
        <location evidence="1">Cell membrane</location>
        <topology evidence="1">Multi-pass membrane protein</topology>
    </subcellularLocation>
</comment>
<dbReference type="PANTHER" id="PTHR11360">
    <property type="entry name" value="MONOCARBOXYLATE TRANSPORTER"/>
    <property type="match status" value="1"/>
</dbReference>
<evidence type="ECO:0000256" key="3">
    <source>
        <dbReference type="ARBA" id="ARBA00022692"/>
    </source>
</evidence>
<dbReference type="RefSeq" id="WP_002568713.1">
    <property type="nucleotide sequence ID" value="NZ_CABKUK010000004.1"/>
</dbReference>
<feature type="transmembrane region" description="Helical" evidence="6">
    <location>
        <begin position="12"/>
        <end position="29"/>
    </location>
</feature>
<evidence type="ECO:0000256" key="2">
    <source>
        <dbReference type="ARBA" id="ARBA00022448"/>
    </source>
</evidence>
<keyword evidence="5 6" id="KW-0472">Membrane</keyword>
<dbReference type="InterPro" id="IPR020846">
    <property type="entry name" value="MFS_dom"/>
</dbReference>
<dbReference type="GO" id="GO:0005886">
    <property type="term" value="C:plasma membrane"/>
    <property type="evidence" value="ECO:0007669"/>
    <property type="project" value="UniProtKB-SubCell"/>
</dbReference>
<dbReference type="PROSITE" id="PS50850">
    <property type="entry name" value="MFS"/>
    <property type="match status" value="1"/>
</dbReference>
<organism evidence="9 10">
    <name type="scientific">Enterocloster bolteae</name>
    <dbReference type="NCBI Taxonomy" id="208479"/>
    <lineage>
        <taxon>Bacteria</taxon>
        <taxon>Bacillati</taxon>
        <taxon>Bacillota</taxon>
        <taxon>Clostridia</taxon>
        <taxon>Lachnospirales</taxon>
        <taxon>Lachnospiraceae</taxon>
        <taxon>Enterocloster</taxon>
    </lineage>
</organism>
<feature type="transmembrane region" description="Helical" evidence="6">
    <location>
        <begin position="359"/>
        <end position="382"/>
    </location>
</feature>
<evidence type="ECO:0000256" key="5">
    <source>
        <dbReference type="ARBA" id="ARBA00023136"/>
    </source>
</evidence>
<dbReference type="InterPro" id="IPR036259">
    <property type="entry name" value="MFS_trans_sf"/>
</dbReference>
<feature type="transmembrane region" description="Helical" evidence="6">
    <location>
        <begin position="300"/>
        <end position="319"/>
    </location>
</feature>
<dbReference type="InterPro" id="IPR050327">
    <property type="entry name" value="Proton-linked_MCT"/>
</dbReference>
<evidence type="ECO:0000313" key="9">
    <source>
        <dbReference type="EMBL" id="RHC56371.1"/>
    </source>
</evidence>
<keyword evidence="4 6" id="KW-1133">Transmembrane helix</keyword>
<name>A0A414AWS1_9FIRM</name>
<gene>
    <name evidence="9" type="ORF">DW839_10550</name>
    <name evidence="8" type="ORF">DWW02_09210</name>
</gene>
<evidence type="ECO:0000259" key="7">
    <source>
        <dbReference type="PROSITE" id="PS50850"/>
    </source>
</evidence>
<dbReference type="EMBL" id="QRZM01000003">
    <property type="protein sequence ID" value="RGV76732.1"/>
    <property type="molecule type" value="Genomic_DNA"/>
</dbReference>
<dbReference type="AlphaFoldDB" id="A0A414AWS1"/>
<keyword evidence="3 6" id="KW-0812">Transmembrane</keyword>
<feature type="transmembrane region" description="Helical" evidence="6">
    <location>
        <begin position="325"/>
        <end position="347"/>
    </location>
</feature>
<keyword evidence="2" id="KW-0813">Transport</keyword>
<feature type="transmembrane region" description="Helical" evidence="6">
    <location>
        <begin position="104"/>
        <end position="127"/>
    </location>
</feature>